<sequence>MFISDRIVFLELQKTGCTHIRDLLDELVGGRLVGKHNQASRRLFSEGRIFLGSVRDPWDWYVSLWAFGCHRKGTVFGNVTKHGIKFKGRGWRTNPLSAVHELLQSRPNRIADKWRRTYQDVNDPGAFREWLHMMHDKEFRPDVEGYAQSGVGQVTGFLTYSYLKTFACKKGNMDALNAIATSDQLTDYEASNCFIDYFVRNEHLESDLLDALKSAGFEFSPATEAKVLSRPKTNTTSRKRKLDYYYDAPSEQLIDYWDRLVVEKFGYAVPSMREHPDEQAPIQLASGTPARGSSLAAN</sequence>
<dbReference type="RefSeq" id="WP_091340074.1">
    <property type="nucleotide sequence ID" value="NZ_FNYC01000008.1"/>
</dbReference>
<dbReference type="AlphaFoldDB" id="A0A1H6YWS4"/>
<dbReference type="EMBL" id="FNYC01000008">
    <property type="protein sequence ID" value="SEJ45713.1"/>
    <property type="molecule type" value="Genomic_DNA"/>
</dbReference>
<dbReference type="OrthoDB" id="1408331at2"/>
<feature type="region of interest" description="Disordered" evidence="1">
    <location>
        <begin position="279"/>
        <end position="298"/>
    </location>
</feature>
<proteinExistence type="predicted"/>
<accession>A0A1H6YWS4</accession>
<protein>
    <recommendedName>
        <fullName evidence="4">Sulfotransferase family protein</fullName>
    </recommendedName>
</protein>
<keyword evidence="3" id="KW-1185">Reference proteome</keyword>
<dbReference type="STRING" id="529704.SAMN02927913_3495"/>
<name>A0A1H6YWS4_9GAMM</name>
<reference evidence="2 3" key="1">
    <citation type="submission" date="2016-10" db="EMBL/GenBank/DDBJ databases">
        <authorList>
            <person name="de Groot N.N."/>
        </authorList>
    </citation>
    <scope>NUCLEOTIDE SEQUENCE [LARGE SCALE GENOMIC DNA]</scope>
    <source>
        <strain evidence="2 3">DSM 26515</strain>
    </source>
</reference>
<evidence type="ECO:0008006" key="4">
    <source>
        <dbReference type="Google" id="ProtNLM"/>
    </source>
</evidence>
<evidence type="ECO:0000313" key="3">
    <source>
        <dbReference type="Proteomes" id="UP000199420"/>
    </source>
</evidence>
<evidence type="ECO:0000256" key="1">
    <source>
        <dbReference type="SAM" id="MobiDB-lite"/>
    </source>
</evidence>
<dbReference type="Proteomes" id="UP000199420">
    <property type="component" value="Unassembled WGS sequence"/>
</dbReference>
<evidence type="ECO:0000313" key="2">
    <source>
        <dbReference type="EMBL" id="SEJ45713.1"/>
    </source>
</evidence>
<gene>
    <name evidence="2" type="ORF">SAMN04487997_3447</name>
</gene>
<organism evidence="2 3">
    <name type="scientific">Frateuria terrea</name>
    <dbReference type="NCBI Taxonomy" id="529704"/>
    <lineage>
        <taxon>Bacteria</taxon>
        <taxon>Pseudomonadati</taxon>
        <taxon>Pseudomonadota</taxon>
        <taxon>Gammaproteobacteria</taxon>
        <taxon>Lysobacterales</taxon>
        <taxon>Rhodanobacteraceae</taxon>
        <taxon>Frateuria</taxon>
    </lineage>
</organism>